<dbReference type="SUPFAM" id="SSF48403">
    <property type="entry name" value="Ankyrin repeat"/>
    <property type="match status" value="1"/>
</dbReference>
<dbReference type="Pfam" id="PF24883">
    <property type="entry name" value="NPHP3_N"/>
    <property type="match status" value="1"/>
</dbReference>
<evidence type="ECO:0000256" key="1">
    <source>
        <dbReference type="ARBA" id="ARBA00022737"/>
    </source>
</evidence>
<dbReference type="Pfam" id="PF17107">
    <property type="entry name" value="SesA"/>
    <property type="match status" value="1"/>
</dbReference>
<dbReference type="OrthoDB" id="7464126at2759"/>
<evidence type="ECO:0000256" key="2">
    <source>
        <dbReference type="ARBA" id="ARBA00023043"/>
    </source>
</evidence>
<dbReference type="InterPro" id="IPR002110">
    <property type="entry name" value="Ankyrin_rpt"/>
</dbReference>
<reference evidence="7" key="2">
    <citation type="submission" date="2020-02" db="EMBL/GenBank/DDBJ databases">
        <title>Identification and distribution of gene clusters putatively required for synthesis of sphingolipid metabolism inhibitors in phylogenetically diverse species of the filamentous fungus Fusarium.</title>
        <authorList>
            <person name="Kim H.-S."/>
            <person name="Busman M."/>
            <person name="Brown D.W."/>
            <person name="Divon H."/>
            <person name="Uhlig S."/>
            <person name="Proctor R.H."/>
        </authorList>
    </citation>
    <scope>NUCLEOTIDE SEQUENCE</scope>
    <source>
        <strain evidence="7">NRRL 25174</strain>
    </source>
</reference>
<dbReference type="SUPFAM" id="SSF52540">
    <property type="entry name" value="P-loop containing nucleoside triphosphate hydrolases"/>
    <property type="match status" value="1"/>
</dbReference>
<dbReference type="PANTHER" id="PTHR24126:SF14">
    <property type="entry name" value="ANK_REP_REGION DOMAIN-CONTAINING PROTEIN"/>
    <property type="match status" value="1"/>
</dbReference>
<keyword evidence="8" id="KW-1185">Reference proteome</keyword>
<feature type="domain" description="GPI inositol-deacylase winged helix" evidence="5">
    <location>
        <begin position="516"/>
        <end position="613"/>
    </location>
</feature>
<feature type="domain" description="Nephrocystin 3-like N-terminal" evidence="6">
    <location>
        <begin position="242"/>
        <end position="419"/>
    </location>
</feature>
<dbReference type="InterPro" id="IPR027417">
    <property type="entry name" value="P-loop_NTPase"/>
</dbReference>
<evidence type="ECO:0000313" key="8">
    <source>
        <dbReference type="Proteomes" id="UP000730481"/>
    </source>
</evidence>
<dbReference type="InterPro" id="IPR036770">
    <property type="entry name" value="Ankyrin_rpt-contain_sf"/>
</dbReference>
<protein>
    <submittedName>
        <fullName evidence="7">Ankyrin repeat-containing protein</fullName>
    </submittedName>
</protein>
<dbReference type="Proteomes" id="UP000730481">
    <property type="component" value="Unassembled WGS sequence"/>
</dbReference>
<sequence length="1185" mass="131858">MSGIEVVGLLTATITIVETINKVYNGLKDVDGLPAAFQEVIGRLPLVQTVLQAVEEQIQPDANDTATQAMKAVVTRCKVRAEDLEKIFKAVASSEGMSRLERYRRVVRQLGKEKKVEALAKELLEDVHLLAERHAFQAATQAQVSQLREAIEELSQVGSSLPDEDGFTLVHSGSGDNVAGNKYTGNNQYHGSGQAFFAPIQNYYQVHVMAEVKQTPLHECLKSLYFPGMNDRTNDIDNEAEGTCRWLLQHPVYMDWVSCTTDMICIKGKPGSGKSTLLRFALYNGKAALELRDAAVFLSFFFHRRGVELQRTPAGLFRSLLYQLLKKAPDILKDIVAIFKQRCEERGKHGEKWRWHPGELRRLFISSVPKVLETRKIILFVDALDECDRHSARELAVDLKNLSQRFPDLKPFQTCFTCRHYPQILTLDNEWTIILDAENENDIKIFVQSYLYQEPMGPAIGNLISQRARGVFMWARLVLRKVQPLLQEGISPTEIKGEIEQMPKDFNGFYGEIIRATRDPSATRELMECICFSMRPLTTDELRWAMAVDPDRRPVTSLDACRSSADFISSDNVEMRIKSLSCGLTEVITLGKSRIVQFIHPSIKEFVLAGGLTALDNTTKRATDLVAAPAHWRLSRICICYLQMVLFSHPEVLSERDKSKFPLLHYAVTSWTAHAVLGEDHETFPSDLVELLRQPPWSFIDSWVGIYQRMEPLARDCPSTGSTLLHIASKYGLTSLLKSLLLNTDEVTINARDQDRQTPLSLAAKYGRTEAVKLLLHTGKANIMARDEFGRTSLSRAAEEGHVDVAQLLCRENEAMVNAGDNYNRTALSLTTENGHTAVTELLLDKNEIEVNARDVVHGQTPLSWAARNGHAAVVELLLDTSNANVNARDKAGRTSLLQAAGEGHAAVVRVILKTESISVDARDTVYHQTPLLCAAQNGHMQVIKLLLGTNKVDVDAKDDTGRTSLSRAAKEGHLSVVKLLFDTGKANVNERDNDGQTPLDWAVSNNHEAMVELLSSANAVGCKTMMKEDREDTTSDHDLAPNDGSPQLVVSHGVVEPLQVTTSAEETDSVGPAILPTVKVKELLSARPLVELEQKASRFNFQTDHVGPLEFHSNGTTPVEVKSSNASLVDRGKVEALNYPPVVDNSPIRVPQGNGEHQKNKRLMTCEKRIAVHVKTKKKPYDKS</sequence>
<feature type="repeat" description="ANK" evidence="3">
    <location>
        <begin position="961"/>
        <end position="985"/>
    </location>
</feature>
<dbReference type="PANTHER" id="PTHR24126">
    <property type="entry name" value="ANKYRIN REPEAT, PH AND SEC7 DOMAIN CONTAINING PROTEIN SECG-RELATED"/>
    <property type="match status" value="1"/>
</dbReference>
<dbReference type="InterPro" id="IPR056884">
    <property type="entry name" value="NPHP3-like_N"/>
</dbReference>
<dbReference type="SMART" id="SM00248">
    <property type="entry name" value="ANK"/>
    <property type="match status" value="9"/>
</dbReference>
<dbReference type="Pfam" id="PF12796">
    <property type="entry name" value="Ank_2"/>
    <property type="match status" value="3"/>
</dbReference>
<evidence type="ECO:0000259" key="5">
    <source>
        <dbReference type="Pfam" id="PF22939"/>
    </source>
</evidence>
<reference evidence="7" key="1">
    <citation type="journal article" date="2017" name="Mycologia">
        <title>Fusarium algeriense, sp. nov., a novel toxigenic crown rot pathogen of durum wheat from Algeria is nested in the Fusarium burgessii species complex.</title>
        <authorList>
            <person name="Laraba I."/>
            <person name="Keddad A."/>
            <person name="Boureghda H."/>
            <person name="Abdallah N."/>
            <person name="Vaughan M.M."/>
            <person name="Proctor R.H."/>
            <person name="Busman M."/>
            <person name="O'Donnell K."/>
        </authorList>
    </citation>
    <scope>NUCLEOTIDE SEQUENCE</scope>
    <source>
        <strain evidence="7">NRRL 25174</strain>
    </source>
</reference>
<dbReference type="Pfam" id="PF22939">
    <property type="entry name" value="WHD_GPIID"/>
    <property type="match status" value="1"/>
</dbReference>
<name>A0A9P5A4L4_9HYPO</name>
<comment type="caution">
    <text evidence="7">The sequence shown here is derived from an EMBL/GenBank/DDBJ whole genome shotgun (WGS) entry which is preliminary data.</text>
</comment>
<dbReference type="InterPro" id="IPR031352">
    <property type="entry name" value="SesA"/>
</dbReference>
<dbReference type="Gene3D" id="1.25.40.20">
    <property type="entry name" value="Ankyrin repeat-containing domain"/>
    <property type="match status" value="3"/>
</dbReference>
<keyword evidence="2 3" id="KW-0040">ANK repeat</keyword>
<keyword evidence="1" id="KW-0677">Repeat</keyword>
<dbReference type="Gene3D" id="3.40.50.300">
    <property type="entry name" value="P-loop containing nucleotide triphosphate hydrolases"/>
    <property type="match status" value="1"/>
</dbReference>
<dbReference type="PROSITE" id="PS50088">
    <property type="entry name" value="ANK_REPEAT"/>
    <property type="match status" value="3"/>
</dbReference>
<accession>A0A9P5A4L4</accession>
<evidence type="ECO:0000259" key="6">
    <source>
        <dbReference type="Pfam" id="PF24883"/>
    </source>
</evidence>
<dbReference type="AlphaFoldDB" id="A0A9P5A4L4"/>
<evidence type="ECO:0000256" key="3">
    <source>
        <dbReference type="PROSITE-ProRule" id="PRU00023"/>
    </source>
</evidence>
<dbReference type="EMBL" id="PVQB02001144">
    <property type="protein sequence ID" value="KAF4332169.1"/>
    <property type="molecule type" value="Genomic_DNA"/>
</dbReference>
<feature type="domain" description="NACHT-NTPase and P-loop NTPases N-terminal" evidence="4">
    <location>
        <begin position="12"/>
        <end position="130"/>
    </location>
</feature>
<proteinExistence type="predicted"/>
<dbReference type="InterPro" id="IPR054471">
    <property type="entry name" value="GPIID_WHD"/>
</dbReference>
<dbReference type="PROSITE" id="PS50297">
    <property type="entry name" value="ANK_REP_REGION"/>
    <property type="match status" value="3"/>
</dbReference>
<organism evidence="7 8">
    <name type="scientific">Fusarium beomiforme</name>
    <dbReference type="NCBI Taxonomy" id="44412"/>
    <lineage>
        <taxon>Eukaryota</taxon>
        <taxon>Fungi</taxon>
        <taxon>Dikarya</taxon>
        <taxon>Ascomycota</taxon>
        <taxon>Pezizomycotina</taxon>
        <taxon>Sordariomycetes</taxon>
        <taxon>Hypocreomycetidae</taxon>
        <taxon>Hypocreales</taxon>
        <taxon>Nectriaceae</taxon>
        <taxon>Fusarium</taxon>
        <taxon>Fusarium burgessii species complex</taxon>
    </lineage>
</organism>
<feature type="repeat" description="ANK" evidence="3">
    <location>
        <begin position="858"/>
        <end position="891"/>
    </location>
</feature>
<feature type="repeat" description="ANK" evidence="3">
    <location>
        <begin position="755"/>
        <end position="779"/>
    </location>
</feature>
<gene>
    <name evidence="7" type="ORF">FBEOM_14038</name>
</gene>
<evidence type="ECO:0000259" key="4">
    <source>
        <dbReference type="Pfam" id="PF17107"/>
    </source>
</evidence>
<evidence type="ECO:0000313" key="7">
    <source>
        <dbReference type="EMBL" id="KAF4332169.1"/>
    </source>
</evidence>